<dbReference type="SMART" id="SM00443">
    <property type="entry name" value="G_patch"/>
    <property type="match status" value="1"/>
</dbReference>
<feature type="compositionally biased region" description="Basic and acidic residues" evidence="2">
    <location>
        <begin position="385"/>
        <end position="458"/>
    </location>
</feature>
<dbReference type="AlphaFoldDB" id="A0A6S7FRY2"/>
<name>A0A6S7FRY2_PARCT</name>
<feature type="compositionally biased region" description="Basic and acidic residues" evidence="2">
    <location>
        <begin position="255"/>
        <end position="267"/>
    </location>
</feature>
<feature type="compositionally biased region" description="Basic and acidic residues" evidence="2">
    <location>
        <begin position="219"/>
        <end position="235"/>
    </location>
</feature>
<dbReference type="PANTHER" id="PTHR46528:SF1">
    <property type="entry name" value="PROTEIN SON"/>
    <property type="match status" value="1"/>
</dbReference>
<feature type="compositionally biased region" description="Basic residues" evidence="2">
    <location>
        <begin position="298"/>
        <end position="318"/>
    </location>
</feature>
<feature type="region of interest" description="Disordered" evidence="2">
    <location>
        <begin position="219"/>
        <end position="602"/>
    </location>
</feature>
<dbReference type="Gene3D" id="3.30.160.20">
    <property type="match status" value="1"/>
</dbReference>
<feature type="compositionally biased region" description="Low complexity" evidence="2">
    <location>
        <begin position="1"/>
        <end position="15"/>
    </location>
</feature>
<dbReference type="GO" id="GO:0048024">
    <property type="term" value="P:regulation of mRNA splicing, via spliceosome"/>
    <property type="evidence" value="ECO:0007669"/>
    <property type="project" value="TreeGrafter"/>
</dbReference>
<dbReference type="Pfam" id="PF00035">
    <property type="entry name" value="dsrm"/>
    <property type="match status" value="1"/>
</dbReference>
<organism evidence="3 4">
    <name type="scientific">Paramuricea clavata</name>
    <name type="common">Red gorgonian</name>
    <name type="synonym">Violescent sea-whip</name>
    <dbReference type="NCBI Taxonomy" id="317549"/>
    <lineage>
        <taxon>Eukaryota</taxon>
        <taxon>Metazoa</taxon>
        <taxon>Cnidaria</taxon>
        <taxon>Anthozoa</taxon>
        <taxon>Octocorallia</taxon>
        <taxon>Malacalcyonacea</taxon>
        <taxon>Plexauridae</taxon>
        <taxon>Paramuricea</taxon>
    </lineage>
</organism>
<feature type="region of interest" description="Disordered" evidence="2">
    <location>
        <begin position="1"/>
        <end position="106"/>
    </location>
</feature>
<dbReference type="Pfam" id="PF01585">
    <property type="entry name" value="G-patch"/>
    <property type="match status" value="1"/>
</dbReference>
<evidence type="ECO:0000313" key="4">
    <source>
        <dbReference type="Proteomes" id="UP001152795"/>
    </source>
</evidence>
<feature type="compositionally biased region" description="Basic and acidic residues" evidence="2">
    <location>
        <begin position="76"/>
        <end position="104"/>
    </location>
</feature>
<sequence>MANDSGQSEKSSSELSDSDGEKDKRRDGSGSPARRKHKKSKHSKKKSKKKSSKRKRHRDRSRSRSKERHSEKTKKIRDGSSIENDHVKSGAKQQTDELTNREVPRVASANQDVAYVASTNQNGVQGDELTNQEVASYASTNQVGVLGTFTIKVEPRSPDARRECEASIGENYPNKVASSFLVKSEIVEDNLSLNKNSQEMENSSLEIYDPGLYIANIKEEYDSEQTAKENENTKDKRSKSRSISREASGAIKISKSREKSGSLERRSSSKRSRSKGRRSRSKGRRSNRKRSRSEGRRSRSNRRRSRSERRRSRSKDKRSRSNDKRTKERSRSKERRSRSKERKSKGKRSRSKEKRSKSKEKSGSRSRKRSRDKSAEKSKRRSKDRSREKSTEQLRKRSRSTEKSRKASKEKSKEKSKERSKERTESRKRSEDRSEKKSRERSKEKSRQQDDKRLQSKERSKRSKSRDRSKEKQSQDRKYRRSREHSHSRQKSSRRSTSRERQRSKSRERRRSKSRERRRSRSLERRRFVPRYQNTSRFRQSTERQRRSRSKSVGRRRHSRSPERCRRSRSRSMNRGYRSRSPRKYDRSSDRKRRSKSEDAAASVPVNLTIALGVPTTSVTTTTANPKPSKSIADFTALCKKLTQSKEDVKYDVGENEVEDEKVYHPFSVKPAKEIVIPPVILPMPKPVEPTRPLEQAFPVSRGNQHKTKENTNESVIEGVDGSVAAAEEVFQSAVQQEKLDVSGLIVKRMEAQNRLQSNPHDYEARLVLEEVQMKIQNWASVNLKPGQYTGESLVSSLTPKENINSGYQAWARKDMFLNLAPIRGGVGMRLLQKMGWRPGQVIGKRGEGSYEPIALNVKTDRKGLVSFAEAGAKGKGGSKGGGRNIMAAQAVQGKHPVSALAEICTKRRWKTPEYIVAHESGPSHKKDFLYQVIVNGNSYQHNIASNNKKLAKAEAAFAALKALGVVPADAAISL</sequence>
<feature type="compositionally biased region" description="Basic residues" evidence="2">
    <location>
        <begin position="332"/>
        <end position="371"/>
    </location>
</feature>
<dbReference type="PROSITE" id="PS50174">
    <property type="entry name" value="G_PATCH"/>
    <property type="match status" value="1"/>
</dbReference>
<keyword evidence="4" id="KW-1185">Reference proteome</keyword>
<evidence type="ECO:0000256" key="2">
    <source>
        <dbReference type="SAM" id="MobiDB-lite"/>
    </source>
</evidence>
<dbReference type="InterPro" id="IPR014720">
    <property type="entry name" value="dsRBD_dom"/>
</dbReference>
<feature type="compositionally biased region" description="Basic residues" evidence="2">
    <location>
        <begin position="566"/>
        <end position="582"/>
    </location>
</feature>
<dbReference type="InterPro" id="IPR032922">
    <property type="entry name" value="SON"/>
</dbReference>
<reference evidence="3" key="1">
    <citation type="submission" date="2020-04" db="EMBL/GenBank/DDBJ databases">
        <authorList>
            <person name="Alioto T."/>
            <person name="Alioto T."/>
            <person name="Gomez Garrido J."/>
        </authorList>
    </citation>
    <scope>NUCLEOTIDE SEQUENCE</scope>
    <source>
        <strain evidence="3">A484AB</strain>
    </source>
</reference>
<dbReference type="GO" id="GO:0051726">
    <property type="term" value="P:regulation of cell cycle"/>
    <property type="evidence" value="ECO:0007669"/>
    <property type="project" value="InterPro"/>
</dbReference>
<dbReference type="PROSITE" id="PS50137">
    <property type="entry name" value="DS_RBD"/>
    <property type="match status" value="1"/>
</dbReference>
<dbReference type="GO" id="GO:0003723">
    <property type="term" value="F:RNA binding"/>
    <property type="evidence" value="ECO:0007669"/>
    <property type="project" value="UniProtKB-UniRule"/>
</dbReference>
<dbReference type="InterPro" id="IPR000467">
    <property type="entry name" value="G_patch_dom"/>
</dbReference>
<keyword evidence="1" id="KW-0694">RNA-binding</keyword>
<feature type="compositionally biased region" description="Basic residues" evidence="2">
    <location>
        <begin position="478"/>
        <end position="496"/>
    </location>
</feature>
<gene>
    <name evidence="3" type="ORF">PACLA_8A042175</name>
</gene>
<dbReference type="OrthoDB" id="786951at2759"/>
<proteinExistence type="predicted"/>
<dbReference type="FunFam" id="3.30.160.20:FF:000007">
    <property type="entry name" value="Double-stranded RNA-binding protein Staufen homolog 1"/>
    <property type="match status" value="1"/>
</dbReference>
<dbReference type="EMBL" id="CACRXK020000050">
    <property type="protein sequence ID" value="CAB3977470.1"/>
    <property type="molecule type" value="Genomic_DNA"/>
</dbReference>
<protein>
    <submittedName>
        <fullName evidence="3">SON isoform X1</fullName>
    </submittedName>
</protein>
<accession>A0A6S7FRY2</accession>
<feature type="compositionally biased region" description="Basic residues" evidence="2">
    <location>
        <begin position="268"/>
        <end position="291"/>
    </location>
</feature>
<feature type="compositionally biased region" description="Basic and acidic residues" evidence="2">
    <location>
        <begin position="319"/>
        <end position="331"/>
    </location>
</feature>
<comment type="caution">
    <text evidence="3">The sequence shown here is derived from an EMBL/GenBank/DDBJ whole genome shotgun (WGS) entry which is preliminary data.</text>
</comment>
<feature type="compositionally biased region" description="Basic and acidic residues" evidence="2">
    <location>
        <begin position="19"/>
        <end position="28"/>
    </location>
</feature>
<dbReference type="Proteomes" id="UP001152795">
    <property type="component" value="Unassembled WGS sequence"/>
</dbReference>
<evidence type="ECO:0000313" key="3">
    <source>
        <dbReference type="EMBL" id="CAB3977470.1"/>
    </source>
</evidence>
<dbReference type="SMART" id="SM00358">
    <property type="entry name" value="DSRM"/>
    <property type="match status" value="1"/>
</dbReference>
<feature type="compositionally biased region" description="Basic residues" evidence="2">
    <location>
        <begin position="546"/>
        <end position="559"/>
    </location>
</feature>
<feature type="compositionally biased region" description="Basic residues" evidence="2">
    <location>
        <begin position="506"/>
        <end position="520"/>
    </location>
</feature>
<dbReference type="PANTHER" id="PTHR46528">
    <property type="entry name" value="PROTEIN SON"/>
    <property type="match status" value="1"/>
</dbReference>
<evidence type="ECO:0000256" key="1">
    <source>
        <dbReference type="ARBA" id="ARBA00022884"/>
    </source>
</evidence>
<feature type="compositionally biased region" description="Basic and acidic residues" evidence="2">
    <location>
        <begin position="466"/>
        <end position="477"/>
    </location>
</feature>
<feature type="compositionally biased region" description="Basic residues" evidence="2">
    <location>
        <begin position="33"/>
        <end position="61"/>
    </location>
</feature>
<dbReference type="SUPFAM" id="SSF54768">
    <property type="entry name" value="dsRNA-binding domain-like"/>
    <property type="match status" value="1"/>
</dbReference>